<dbReference type="Proteomes" id="UP000241964">
    <property type="component" value="Unassembled WGS sequence"/>
</dbReference>
<proteinExistence type="predicted"/>
<reference evidence="1 2" key="1">
    <citation type="submission" date="2018-03" db="EMBL/GenBank/DDBJ databases">
        <title>Genomic Encyclopedia of Archaeal and Bacterial Type Strains, Phase II (KMG-II): from individual species to whole genera.</title>
        <authorList>
            <person name="Goeker M."/>
        </authorList>
    </citation>
    <scope>NUCLEOTIDE SEQUENCE [LARGE SCALE GENOMIC DNA]</scope>
    <source>
        <strain evidence="1 2">DSM 29057</strain>
    </source>
</reference>
<evidence type="ECO:0008006" key="3">
    <source>
        <dbReference type="Google" id="ProtNLM"/>
    </source>
</evidence>
<sequence>MPEKCKLVTLIQTLNIKNKMKKTILAIAVLVGVSTANLSIAADKVKENNASIELVSGAELKFKLSLENVKERSSLVIKDYTGQIVYSTSIPKSENYTKIFDLSNLADGNYSFIINNGSEISTKPFAISTETKRQVTAVIK</sequence>
<dbReference type="EMBL" id="PYAS01000006">
    <property type="protein sequence ID" value="PSL28621.1"/>
    <property type="molecule type" value="Genomic_DNA"/>
</dbReference>
<dbReference type="AlphaFoldDB" id="A0A2P8G3R3"/>
<accession>A0A2P8G3R3</accession>
<protein>
    <recommendedName>
        <fullName evidence="3">Secreted protein (Por secretion system target)</fullName>
    </recommendedName>
</protein>
<evidence type="ECO:0000313" key="1">
    <source>
        <dbReference type="EMBL" id="PSL28621.1"/>
    </source>
</evidence>
<evidence type="ECO:0000313" key="2">
    <source>
        <dbReference type="Proteomes" id="UP000241964"/>
    </source>
</evidence>
<keyword evidence="2" id="KW-1185">Reference proteome</keyword>
<comment type="caution">
    <text evidence="1">The sequence shown here is derived from an EMBL/GenBank/DDBJ whole genome shotgun (WGS) entry which is preliminary data.</text>
</comment>
<organism evidence="1 2">
    <name type="scientific">Dyadobacter jiangsuensis</name>
    <dbReference type="NCBI Taxonomy" id="1591085"/>
    <lineage>
        <taxon>Bacteria</taxon>
        <taxon>Pseudomonadati</taxon>
        <taxon>Bacteroidota</taxon>
        <taxon>Cytophagia</taxon>
        <taxon>Cytophagales</taxon>
        <taxon>Spirosomataceae</taxon>
        <taxon>Dyadobacter</taxon>
    </lineage>
</organism>
<name>A0A2P8G3R3_9BACT</name>
<gene>
    <name evidence="1" type="ORF">CLV60_106224</name>
</gene>